<dbReference type="Proteomes" id="UP000027238">
    <property type="component" value="Unassembled WGS sequence"/>
</dbReference>
<feature type="compositionally biased region" description="Basic and acidic residues" evidence="4">
    <location>
        <begin position="518"/>
        <end position="569"/>
    </location>
</feature>
<evidence type="ECO:0000256" key="4">
    <source>
        <dbReference type="SAM" id="MobiDB-lite"/>
    </source>
</evidence>
<evidence type="ECO:0000313" key="7">
    <source>
        <dbReference type="Proteomes" id="UP000027238"/>
    </source>
</evidence>
<dbReference type="InterPro" id="IPR016491">
    <property type="entry name" value="Septin"/>
</dbReference>
<dbReference type="GO" id="GO:0005525">
    <property type="term" value="F:GTP binding"/>
    <property type="evidence" value="ECO:0007669"/>
    <property type="project" value="UniProtKB-KW"/>
</dbReference>
<comment type="similarity">
    <text evidence="3">Belongs to the TRAFAC class TrmE-Era-EngA-EngB-Septin-like GTPase superfamily. Septin GTPase family.</text>
</comment>
<dbReference type="PROSITE" id="PS51719">
    <property type="entry name" value="G_SEPTIN"/>
    <property type="match status" value="1"/>
</dbReference>
<feature type="compositionally biased region" description="Pro residues" evidence="4">
    <location>
        <begin position="137"/>
        <end position="151"/>
    </location>
</feature>
<dbReference type="STRING" id="1173701.A0A066X8Y9"/>
<organism evidence="6 7">
    <name type="scientific">Colletotrichum sublineola</name>
    <name type="common">Sorghum anthracnose fungus</name>
    <dbReference type="NCBI Taxonomy" id="1173701"/>
    <lineage>
        <taxon>Eukaryota</taxon>
        <taxon>Fungi</taxon>
        <taxon>Dikarya</taxon>
        <taxon>Ascomycota</taxon>
        <taxon>Pezizomycotina</taxon>
        <taxon>Sordariomycetes</taxon>
        <taxon>Hypocreomycetidae</taxon>
        <taxon>Glomerellales</taxon>
        <taxon>Glomerellaceae</taxon>
        <taxon>Colletotrichum</taxon>
        <taxon>Colletotrichum graminicola species complex</taxon>
    </lineage>
</organism>
<dbReference type="GO" id="GO:0005938">
    <property type="term" value="C:cell cortex"/>
    <property type="evidence" value="ECO:0007669"/>
    <property type="project" value="UniProtKB-ARBA"/>
</dbReference>
<name>A0A066X8Y9_COLSU</name>
<dbReference type="OrthoDB" id="416553at2759"/>
<reference evidence="7" key="1">
    <citation type="journal article" date="2014" name="Genome Announc.">
        <title>Draft genome sequence of Colletotrichum sublineola, a destructive pathogen of cultivated sorghum.</title>
        <authorList>
            <person name="Baroncelli R."/>
            <person name="Sanz-Martin J.M."/>
            <person name="Rech G.E."/>
            <person name="Sukno S.A."/>
            <person name="Thon M.R."/>
        </authorList>
    </citation>
    <scope>NUCLEOTIDE SEQUENCE [LARGE SCALE GENOMIC DNA]</scope>
    <source>
        <strain evidence="7">TX430BB</strain>
    </source>
</reference>
<dbReference type="Pfam" id="PF00735">
    <property type="entry name" value="Septin"/>
    <property type="match status" value="1"/>
</dbReference>
<keyword evidence="2 3" id="KW-0342">GTP-binding</keyword>
<evidence type="ECO:0000313" key="6">
    <source>
        <dbReference type="EMBL" id="KDN65427.1"/>
    </source>
</evidence>
<gene>
    <name evidence="6" type="ORF">CSUB01_03926</name>
</gene>
<dbReference type="InterPro" id="IPR027417">
    <property type="entry name" value="P-loop_NTPase"/>
</dbReference>
<keyword evidence="1 3" id="KW-0547">Nucleotide-binding</keyword>
<keyword evidence="7" id="KW-1185">Reference proteome</keyword>
<dbReference type="CDD" id="cd01850">
    <property type="entry name" value="CDC_Septin"/>
    <property type="match status" value="1"/>
</dbReference>
<dbReference type="SUPFAM" id="SSF52540">
    <property type="entry name" value="P-loop containing nucleoside triphosphate hydrolases"/>
    <property type="match status" value="1"/>
</dbReference>
<dbReference type="AlphaFoldDB" id="A0A066X8Y9"/>
<proteinExistence type="inferred from homology"/>
<feature type="compositionally biased region" description="Low complexity" evidence="4">
    <location>
        <begin position="127"/>
        <end position="136"/>
    </location>
</feature>
<protein>
    <submittedName>
        <fullName evidence="6">Putative septin</fullName>
    </submittedName>
</protein>
<dbReference type="OMA" id="RSNPMGS"/>
<evidence type="ECO:0000259" key="5">
    <source>
        <dbReference type="PROSITE" id="PS51719"/>
    </source>
</evidence>
<feature type="region of interest" description="Disordered" evidence="4">
    <location>
        <begin position="71"/>
        <end position="169"/>
    </location>
</feature>
<dbReference type="Gene3D" id="3.40.50.300">
    <property type="entry name" value="P-loop containing nucleotide triphosphate hydrolases"/>
    <property type="match status" value="1"/>
</dbReference>
<dbReference type="eggNOG" id="KOG2655">
    <property type="taxonomic scope" value="Eukaryota"/>
</dbReference>
<dbReference type="EMBL" id="JMSE01001030">
    <property type="protein sequence ID" value="KDN65427.1"/>
    <property type="molecule type" value="Genomic_DNA"/>
</dbReference>
<evidence type="ECO:0000256" key="1">
    <source>
        <dbReference type="ARBA" id="ARBA00022741"/>
    </source>
</evidence>
<feature type="domain" description="Septin-type G" evidence="5">
    <location>
        <begin position="199"/>
        <end position="473"/>
    </location>
</feature>
<dbReference type="InterPro" id="IPR030379">
    <property type="entry name" value="G_SEPTIN_dom"/>
</dbReference>
<feature type="region of interest" description="Disordered" evidence="4">
    <location>
        <begin position="518"/>
        <end position="575"/>
    </location>
</feature>
<sequence length="575" mass="65111">MAIKLVEHVKARTRSVQLDKSTAHDASRRYSSLPATVDIFMGKTKANVKSPSEVSSDSTVTVRRYKSLLDVDGAPKIGPNKPISYEDLYQNTHHNTPPAKRPRPEPDQEPQDPSQTAKVDKALSTNLPLSSEGSPASSPPPSRAPASPLPEEPVSDPYQAGVAPSAPSSDLRNIVRRKLTGYVGFANLPNQWHRKSVRKGFNFNVMVVGESGLGKSTLVNTLFNTSLYPPKERKGPSLDILPKTVQIQSISADIEEAGVRLRLTVVDTPGFGDFVNNDESWRPIVDNIEQRYDAYLDAENKVNRMNIVDNRIHACVFFIQPTGHSLKPLDIEVMRRLHTKVNLIPVIAKADTLTDEEIANFKARILADIKYHDIQIFEGPRYELDDEETIAENNEIMSKVPFAVVGATNEITNADGRKVRGRSYPWGVIEVDNEEHCDFVKLRQMLIRTHMEELKEHTNNSLYENYRTDKLIGMGVSQDPSVFKEVNPAVKQEEERALHEQKLAKMEAEMKMVFQQKVAEKESKLKQSEEELYSRHREMKEQLERQRMELEEKKQRVESGRPIEKEGKRKGFSLR</sequence>
<dbReference type="HOGENOM" id="CLU_017718_8_3_1"/>
<evidence type="ECO:0000256" key="3">
    <source>
        <dbReference type="RuleBase" id="RU004560"/>
    </source>
</evidence>
<evidence type="ECO:0000256" key="2">
    <source>
        <dbReference type="ARBA" id="ARBA00023134"/>
    </source>
</evidence>
<comment type="caution">
    <text evidence="6">The sequence shown here is derived from an EMBL/GenBank/DDBJ whole genome shotgun (WGS) entry which is preliminary data.</text>
</comment>
<dbReference type="FunFam" id="3.40.50.300:FF:000196">
    <property type="entry name" value="Cell division control 3"/>
    <property type="match status" value="1"/>
</dbReference>
<dbReference type="GO" id="GO:0032156">
    <property type="term" value="C:septin cytoskeleton"/>
    <property type="evidence" value="ECO:0007669"/>
    <property type="project" value="UniProtKB-ARBA"/>
</dbReference>
<dbReference type="PANTHER" id="PTHR18884">
    <property type="entry name" value="SEPTIN"/>
    <property type="match status" value="1"/>
</dbReference>
<accession>A0A066X8Y9</accession>